<comment type="function">
    <text evidence="2">May play the central regulatory role in sporulation. It may be an element of the effector pathway responsible for the activation of sporulation genes in response to nutritional stress. Spo0A may act in concert with spo0H (a sigma factor) to control the expression of some genes that are critical to the sporulation process.</text>
</comment>
<dbReference type="PROSITE" id="PS50110">
    <property type="entry name" value="RESPONSE_REGULATORY"/>
    <property type="match status" value="1"/>
</dbReference>
<keyword evidence="7" id="KW-1185">Reference proteome</keyword>
<evidence type="ECO:0000256" key="2">
    <source>
        <dbReference type="ARBA" id="ARBA00024867"/>
    </source>
</evidence>
<dbReference type="OrthoDB" id="9802383at2"/>
<dbReference type="InterPro" id="IPR011006">
    <property type="entry name" value="CheY-like_superfamily"/>
</dbReference>
<dbReference type="EMBL" id="FQZO01000002">
    <property type="protein sequence ID" value="SHI97272.1"/>
    <property type="molecule type" value="Genomic_DNA"/>
</dbReference>
<organism evidence="6 7">
    <name type="scientific">Clostridium amylolyticum</name>
    <dbReference type="NCBI Taxonomy" id="1121298"/>
    <lineage>
        <taxon>Bacteria</taxon>
        <taxon>Bacillati</taxon>
        <taxon>Bacillota</taxon>
        <taxon>Clostridia</taxon>
        <taxon>Eubacteriales</taxon>
        <taxon>Clostridiaceae</taxon>
        <taxon>Clostridium</taxon>
    </lineage>
</organism>
<dbReference type="Gene3D" id="2.40.50.1020">
    <property type="entry name" value="LytTr DNA-binding domain"/>
    <property type="match status" value="1"/>
</dbReference>
<name>A0A1M6FI40_9CLOT</name>
<dbReference type="GO" id="GO:0000156">
    <property type="term" value="F:phosphorelay response regulator activity"/>
    <property type="evidence" value="ECO:0007669"/>
    <property type="project" value="InterPro"/>
</dbReference>
<dbReference type="AlphaFoldDB" id="A0A1M6FI40"/>
<proteinExistence type="predicted"/>
<dbReference type="Gene3D" id="3.40.50.2300">
    <property type="match status" value="1"/>
</dbReference>
<dbReference type="RefSeq" id="WP_083599816.1">
    <property type="nucleotide sequence ID" value="NZ_FQZO01000002.1"/>
</dbReference>
<dbReference type="SUPFAM" id="SSF52172">
    <property type="entry name" value="CheY-like"/>
    <property type="match status" value="1"/>
</dbReference>
<dbReference type="InterPro" id="IPR001789">
    <property type="entry name" value="Sig_transdc_resp-reg_receiver"/>
</dbReference>
<dbReference type="Pfam" id="PF04397">
    <property type="entry name" value="LytTR"/>
    <property type="match status" value="1"/>
</dbReference>
<accession>A0A1M6FI40</accession>
<dbReference type="SMART" id="SM00850">
    <property type="entry name" value="LytTR"/>
    <property type="match status" value="1"/>
</dbReference>
<feature type="domain" description="HTH LytTR-type" evidence="5">
    <location>
        <begin position="134"/>
        <end position="222"/>
    </location>
</feature>
<dbReference type="PROSITE" id="PS50930">
    <property type="entry name" value="HTH_LYTTR"/>
    <property type="match status" value="1"/>
</dbReference>
<evidence type="ECO:0000313" key="7">
    <source>
        <dbReference type="Proteomes" id="UP000184080"/>
    </source>
</evidence>
<dbReference type="InterPro" id="IPR046947">
    <property type="entry name" value="LytR-like"/>
</dbReference>
<dbReference type="Proteomes" id="UP000184080">
    <property type="component" value="Unassembled WGS sequence"/>
</dbReference>
<evidence type="ECO:0000256" key="1">
    <source>
        <dbReference type="ARBA" id="ARBA00018672"/>
    </source>
</evidence>
<dbReference type="InterPro" id="IPR007492">
    <property type="entry name" value="LytTR_DNA-bd_dom"/>
</dbReference>
<dbReference type="GO" id="GO:0003677">
    <property type="term" value="F:DNA binding"/>
    <property type="evidence" value="ECO:0007669"/>
    <property type="project" value="InterPro"/>
</dbReference>
<gene>
    <name evidence="6" type="ORF">SAMN05444401_1949</name>
</gene>
<evidence type="ECO:0000259" key="5">
    <source>
        <dbReference type="PROSITE" id="PS50930"/>
    </source>
</evidence>
<sequence>MDIINIAIIDDEKVQVELIEKYVKIWSQGKNIRVKTESFYSAESFDFSFSMDKKYDILLLDIQMPGKNGIELAKKIRKEDDRVNIIFITAITDYIQVGYDVSAINYLVKPINEKKLFECLDKAISKIPKEEKTILINVDGEIHKIKQGDIIYIEAFSHFIAINTINEKYTARKSISEVEKELDGELFVRCHRSYIASLKYIKRIGSNELQLDNEDIIPISRRQYSNTNMAFIRYFRGEINE</sequence>
<protein>
    <recommendedName>
        <fullName evidence="1">Stage 0 sporulation protein A homolog</fullName>
    </recommendedName>
</protein>
<evidence type="ECO:0000256" key="3">
    <source>
        <dbReference type="PROSITE-ProRule" id="PRU00169"/>
    </source>
</evidence>
<dbReference type="PANTHER" id="PTHR37299">
    <property type="entry name" value="TRANSCRIPTIONAL REGULATOR-RELATED"/>
    <property type="match status" value="1"/>
</dbReference>
<evidence type="ECO:0000313" key="6">
    <source>
        <dbReference type="EMBL" id="SHI97272.1"/>
    </source>
</evidence>
<dbReference type="Pfam" id="PF00072">
    <property type="entry name" value="Response_reg"/>
    <property type="match status" value="1"/>
</dbReference>
<feature type="domain" description="Response regulatory" evidence="4">
    <location>
        <begin position="5"/>
        <end position="124"/>
    </location>
</feature>
<evidence type="ECO:0000259" key="4">
    <source>
        <dbReference type="PROSITE" id="PS50110"/>
    </source>
</evidence>
<dbReference type="STRING" id="1121298.SAMN05444401_1949"/>
<keyword evidence="3" id="KW-0597">Phosphoprotein</keyword>
<reference evidence="6 7" key="1">
    <citation type="submission" date="2016-11" db="EMBL/GenBank/DDBJ databases">
        <authorList>
            <person name="Jaros S."/>
            <person name="Januszkiewicz K."/>
            <person name="Wedrychowicz H."/>
        </authorList>
    </citation>
    <scope>NUCLEOTIDE SEQUENCE [LARGE SCALE GENOMIC DNA]</scope>
    <source>
        <strain evidence="6 7">DSM 21864</strain>
    </source>
</reference>
<feature type="modified residue" description="4-aspartylphosphate" evidence="3">
    <location>
        <position position="61"/>
    </location>
</feature>
<dbReference type="SMART" id="SM00448">
    <property type="entry name" value="REC"/>
    <property type="match status" value="1"/>
</dbReference>
<dbReference type="PANTHER" id="PTHR37299:SF1">
    <property type="entry name" value="STAGE 0 SPORULATION PROTEIN A HOMOLOG"/>
    <property type="match status" value="1"/>
</dbReference>